<evidence type="ECO:0000256" key="5">
    <source>
        <dbReference type="ARBA" id="ARBA00022517"/>
    </source>
</evidence>
<dbReference type="EMBL" id="LFZO01000335">
    <property type="protein sequence ID" value="KXT09522.1"/>
    <property type="molecule type" value="Genomic_DNA"/>
</dbReference>
<evidence type="ECO:0000256" key="2">
    <source>
        <dbReference type="ARBA" id="ARBA00004642"/>
    </source>
</evidence>
<protein>
    <recommendedName>
        <fullName evidence="4">Ribosome biogenesis protein NOP53</fullName>
    </recommendedName>
</protein>
<dbReference type="GO" id="GO:0006364">
    <property type="term" value="P:rRNA processing"/>
    <property type="evidence" value="ECO:0007669"/>
    <property type="project" value="TreeGrafter"/>
</dbReference>
<organism evidence="9 10">
    <name type="scientific">Pseudocercospora musae</name>
    <dbReference type="NCBI Taxonomy" id="113226"/>
    <lineage>
        <taxon>Eukaryota</taxon>
        <taxon>Fungi</taxon>
        <taxon>Dikarya</taxon>
        <taxon>Ascomycota</taxon>
        <taxon>Pezizomycotina</taxon>
        <taxon>Dothideomycetes</taxon>
        <taxon>Dothideomycetidae</taxon>
        <taxon>Mycosphaerellales</taxon>
        <taxon>Mycosphaerellaceae</taxon>
        <taxon>Pseudocercospora</taxon>
    </lineage>
</organism>
<comment type="subcellular location">
    <subcellularLocation>
        <location evidence="1">Nucleus</location>
        <location evidence="1">Nucleolus</location>
    </subcellularLocation>
    <subcellularLocation>
        <location evidence="2">Nucleus</location>
        <location evidence="2">Nucleoplasm</location>
    </subcellularLocation>
</comment>
<evidence type="ECO:0000256" key="6">
    <source>
        <dbReference type="ARBA" id="ARBA00023242"/>
    </source>
</evidence>
<feature type="coiled-coil region" evidence="7">
    <location>
        <begin position="348"/>
        <end position="382"/>
    </location>
</feature>
<feature type="region of interest" description="Disordered" evidence="8">
    <location>
        <begin position="218"/>
        <end position="246"/>
    </location>
</feature>
<evidence type="ECO:0000313" key="10">
    <source>
        <dbReference type="Proteomes" id="UP000073492"/>
    </source>
</evidence>
<evidence type="ECO:0000256" key="4">
    <source>
        <dbReference type="ARBA" id="ARBA00018339"/>
    </source>
</evidence>
<comment type="similarity">
    <text evidence="3">Belongs to the NOP53 family.</text>
</comment>
<dbReference type="Proteomes" id="UP000073492">
    <property type="component" value="Unassembled WGS sequence"/>
</dbReference>
<reference evidence="9 10" key="1">
    <citation type="submission" date="2015-07" db="EMBL/GenBank/DDBJ databases">
        <title>Comparative genomics of the Sigatoka disease complex on banana suggests a link between parallel evolutionary changes in Pseudocercospora fijiensis and Pseudocercospora eumusae and increased virulence on the banana host.</title>
        <authorList>
            <person name="Chang T.-C."/>
            <person name="Salvucci A."/>
            <person name="Crous P.W."/>
            <person name="Stergiopoulos I."/>
        </authorList>
    </citation>
    <scope>NUCLEOTIDE SEQUENCE [LARGE SCALE GENOMIC DNA]</scope>
    <source>
        <strain evidence="9 10">CBS 116634</strain>
    </source>
</reference>
<keyword evidence="10" id="KW-1185">Reference proteome</keyword>
<dbReference type="STRING" id="113226.A0A139I4Q6"/>
<dbReference type="GO" id="GO:0000027">
    <property type="term" value="P:ribosomal large subunit assembly"/>
    <property type="evidence" value="ECO:0007669"/>
    <property type="project" value="TreeGrafter"/>
</dbReference>
<dbReference type="Pfam" id="PF07767">
    <property type="entry name" value="Nop53"/>
    <property type="match status" value="1"/>
</dbReference>
<dbReference type="AlphaFoldDB" id="A0A139I4Q6"/>
<dbReference type="OrthoDB" id="5072at2759"/>
<evidence type="ECO:0000313" key="9">
    <source>
        <dbReference type="EMBL" id="KXT09522.1"/>
    </source>
</evidence>
<gene>
    <name evidence="9" type="ORF">AC579_7197</name>
</gene>
<name>A0A139I4Q6_9PEZI</name>
<dbReference type="PANTHER" id="PTHR14211">
    <property type="entry name" value="GLIOMA SUPPRESSOR CANDIDATE REGION GENE 2"/>
    <property type="match status" value="1"/>
</dbReference>
<feature type="compositionally biased region" description="Acidic residues" evidence="8">
    <location>
        <begin position="475"/>
        <end position="484"/>
    </location>
</feature>
<keyword evidence="7" id="KW-0175">Coiled coil</keyword>
<evidence type="ECO:0000256" key="7">
    <source>
        <dbReference type="SAM" id="Coils"/>
    </source>
</evidence>
<dbReference type="GO" id="GO:0005654">
    <property type="term" value="C:nucleoplasm"/>
    <property type="evidence" value="ECO:0007669"/>
    <property type="project" value="UniProtKB-SubCell"/>
</dbReference>
<sequence length="565" mass="63453">MNPRSGPLLRICFSMRICRMRVQCSYAEYCDCARARNADADADAAASTSDDAICWLQCSMASAFGGVVSEVEMQVRAATSSFPGSIVYINQCEMRDEAKYLSTFNVHWTQFRRLPLTPTRESTSKPEMAVDMASNTAPATYKQPSRKGKKAWRKNVDITDVQSGLDESRTDIIQGGPVSERPADELFLTDVAGDAEIEKTQRKQKKLKVDEILAQRDSKVEALQPGRKRKAEDHSGSGIGGKRVKGNGEYVSHRELRRLRNVADGAAIGVLAEEQATNDLWGAPEAPREEYTFLEKKKDKVAPKSLKKAPKPLTASGKAVAAVLKPNAGKSYNPLLNDWSALLEKEGQAAVDAEKARLAAEAAQAERDRKAAEEAARVEALEKEEFATDYESAWESEWDGIASEAEQESYTQKQKGRKTPAERNKAKAKKEREAREKWEKKQKERDAQEKRIKEIAKQVSAKDKQKQLVKRDVDMSSESEEDEASQLAKRRFGKLSVPDAPVEVTLPDDLTDSLRRLKPEGNLLTDRYRNLLINGKLEVRKKIGQVKKPQRQRTEKWTYKDFKLR</sequence>
<dbReference type="GO" id="GO:0008097">
    <property type="term" value="F:5S rRNA binding"/>
    <property type="evidence" value="ECO:0007669"/>
    <property type="project" value="TreeGrafter"/>
</dbReference>
<dbReference type="InterPro" id="IPR011687">
    <property type="entry name" value="Nop53/GLTSCR2"/>
</dbReference>
<feature type="compositionally biased region" description="Basic and acidic residues" evidence="8">
    <location>
        <begin position="419"/>
        <end position="474"/>
    </location>
</feature>
<evidence type="ECO:0000256" key="3">
    <source>
        <dbReference type="ARBA" id="ARBA00008838"/>
    </source>
</evidence>
<evidence type="ECO:0000256" key="1">
    <source>
        <dbReference type="ARBA" id="ARBA00004604"/>
    </source>
</evidence>
<dbReference type="GO" id="GO:0005730">
    <property type="term" value="C:nucleolus"/>
    <property type="evidence" value="ECO:0007669"/>
    <property type="project" value="UniProtKB-SubCell"/>
</dbReference>
<feature type="compositionally biased region" description="Basic and acidic residues" evidence="8">
    <location>
        <begin position="552"/>
        <end position="565"/>
    </location>
</feature>
<keyword evidence="6" id="KW-0539">Nucleus</keyword>
<evidence type="ECO:0000256" key="8">
    <source>
        <dbReference type="SAM" id="MobiDB-lite"/>
    </source>
</evidence>
<feature type="region of interest" description="Disordered" evidence="8">
    <location>
        <begin position="544"/>
        <end position="565"/>
    </location>
</feature>
<proteinExistence type="inferred from homology"/>
<comment type="caution">
    <text evidence="9">The sequence shown here is derived from an EMBL/GenBank/DDBJ whole genome shotgun (WGS) entry which is preliminary data.</text>
</comment>
<keyword evidence="5" id="KW-0690">Ribosome biogenesis</keyword>
<dbReference type="PANTHER" id="PTHR14211:SF7">
    <property type="entry name" value="RIBOSOME BIOGENESIS PROTEIN NOP53"/>
    <property type="match status" value="1"/>
</dbReference>
<feature type="region of interest" description="Disordered" evidence="8">
    <location>
        <begin position="397"/>
        <end position="492"/>
    </location>
</feature>
<accession>A0A139I4Q6</accession>